<sequence>MASSQPKERPPYNGQLDYGEFEYGGHQIGLRLPKEVWGYIRQVGEKDFIWCPEEEEFFEILYPGWIGYIRHQVEVQYGILVFQNSTFAESLLGSREIKEDIPNDYSHIWNT</sequence>
<dbReference type="EMBL" id="JQ691611">
    <property type="protein sequence ID" value="AFH21074.1"/>
    <property type="molecule type" value="Genomic_DNA"/>
</dbReference>
<reference evidence="1 2" key="1">
    <citation type="submission" date="2012-02" db="EMBL/GenBank/DDBJ databases">
        <title>Complete Genome Sequence of Cronobacter sakazakii Bacteriophage CR9.</title>
        <authorList>
            <person name="Shin H."/>
            <person name="Lee J.-H."/>
            <person name="Kim Y."/>
            <person name="Ryu S."/>
        </authorList>
    </citation>
    <scope>NUCLEOTIDE SEQUENCE [LARGE SCALE GENOMIC DNA]</scope>
</reference>
<evidence type="ECO:0000313" key="2">
    <source>
        <dbReference type="Proteomes" id="UP000011829"/>
    </source>
</evidence>
<dbReference type="GeneID" id="18563032"/>
<proteinExistence type="predicted"/>
<protein>
    <submittedName>
        <fullName evidence="1">Uncharacterized protein</fullName>
    </submittedName>
</protein>
<accession>M1F2C4</accession>
<dbReference type="RefSeq" id="YP_009015152.1">
    <property type="nucleotide sequence ID" value="NC_023717.1"/>
</dbReference>
<keyword evidence="2" id="KW-1185">Reference proteome</keyword>
<organism evidence="1 2">
    <name type="scientific">Cronobacter phage CR9</name>
    <dbReference type="NCBI Taxonomy" id="1162290"/>
    <lineage>
        <taxon>Viruses</taxon>
        <taxon>Duplodnaviria</taxon>
        <taxon>Heunggongvirae</taxon>
        <taxon>Uroviricota</taxon>
        <taxon>Caudoviricetes</taxon>
        <taxon>Vequintavirinae</taxon>
        <taxon>Certrevirus</taxon>
        <taxon>Certrevirus CR9</taxon>
    </lineage>
</organism>
<evidence type="ECO:0000313" key="1">
    <source>
        <dbReference type="EMBL" id="AFH21074.1"/>
    </source>
</evidence>
<dbReference type="Proteomes" id="UP000011829">
    <property type="component" value="Segment"/>
</dbReference>
<gene>
    <name evidence="1" type="ORF">CR9_190</name>
</gene>
<dbReference type="KEGG" id="vg:18563032"/>
<name>M1F2C4_9CAUD</name>
<dbReference type="OrthoDB" id="32642at10239"/>